<dbReference type="InterPro" id="IPR038401">
    <property type="entry name" value="Rev1_C_sf"/>
</dbReference>
<dbReference type="Pfam" id="PF11799">
    <property type="entry name" value="IMS_C"/>
    <property type="match status" value="1"/>
</dbReference>
<dbReference type="Gene3D" id="3.30.70.270">
    <property type="match status" value="1"/>
</dbReference>
<dbReference type="PANTHER" id="PTHR45990:SF1">
    <property type="entry name" value="DNA REPAIR PROTEIN REV1"/>
    <property type="match status" value="1"/>
</dbReference>
<dbReference type="GO" id="GO:0003684">
    <property type="term" value="F:damaged DNA binding"/>
    <property type="evidence" value="ECO:0007669"/>
    <property type="project" value="InterPro"/>
</dbReference>
<evidence type="ECO:0000259" key="17">
    <source>
        <dbReference type="PROSITE" id="PS50172"/>
    </source>
</evidence>
<accession>A0AAD7AYR4</accession>
<feature type="region of interest" description="Disordered" evidence="16">
    <location>
        <begin position="711"/>
        <end position="749"/>
    </location>
</feature>
<dbReference type="Pfam" id="PF14377">
    <property type="entry name" value="UBM"/>
    <property type="match status" value="1"/>
</dbReference>
<comment type="similarity">
    <text evidence="3">Belongs to the DNA polymerase type-Y family.</text>
</comment>
<feature type="region of interest" description="Disordered" evidence="16">
    <location>
        <begin position="30"/>
        <end position="54"/>
    </location>
</feature>
<dbReference type="SMART" id="SM00292">
    <property type="entry name" value="BRCT"/>
    <property type="match status" value="1"/>
</dbReference>
<evidence type="ECO:0000256" key="1">
    <source>
        <dbReference type="ARBA" id="ARBA00001946"/>
    </source>
</evidence>
<name>A0AAD7AYR4_9AGAR</name>
<dbReference type="Gene3D" id="1.10.150.20">
    <property type="entry name" value="5' to 3' exonuclease, C-terminal subdomain"/>
    <property type="match status" value="1"/>
</dbReference>
<dbReference type="InterPro" id="IPR031991">
    <property type="entry name" value="Rev1_C"/>
</dbReference>
<dbReference type="PROSITE" id="PS50172">
    <property type="entry name" value="BRCT"/>
    <property type="match status" value="1"/>
</dbReference>
<dbReference type="Gene3D" id="1.20.58.1280">
    <property type="entry name" value="DNA repair protein Rev1, C-terminal domain"/>
    <property type="match status" value="1"/>
</dbReference>
<dbReference type="GO" id="GO:0003887">
    <property type="term" value="F:DNA-directed DNA polymerase activity"/>
    <property type="evidence" value="ECO:0007669"/>
    <property type="project" value="TreeGrafter"/>
</dbReference>
<evidence type="ECO:0000256" key="8">
    <source>
        <dbReference type="ARBA" id="ARBA00022723"/>
    </source>
</evidence>
<dbReference type="InterPro" id="IPR043502">
    <property type="entry name" value="DNA/RNA_pol_sf"/>
</dbReference>
<evidence type="ECO:0000313" key="20">
    <source>
        <dbReference type="Proteomes" id="UP001221142"/>
    </source>
</evidence>
<dbReference type="Gene3D" id="3.40.50.10190">
    <property type="entry name" value="BRCT domain"/>
    <property type="match status" value="1"/>
</dbReference>
<dbReference type="GO" id="GO:0070987">
    <property type="term" value="P:error-free translesion synthesis"/>
    <property type="evidence" value="ECO:0007669"/>
    <property type="project" value="UniProtKB-ARBA"/>
</dbReference>
<evidence type="ECO:0000256" key="3">
    <source>
        <dbReference type="ARBA" id="ARBA00010945"/>
    </source>
</evidence>
<dbReference type="Proteomes" id="UP001221142">
    <property type="component" value="Unassembled WGS sequence"/>
</dbReference>
<keyword evidence="6" id="KW-0808">Transferase</keyword>
<dbReference type="FunFam" id="3.30.1490.100:FF:000001">
    <property type="entry name" value="DNA repair protein REV1"/>
    <property type="match status" value="1"/>
</dbReference>
<dbReference type="AlphaFoldDB" id="A0AAD7AYR4"/>
<keyword evidence="7" id="KW-0548">Nucleotidyltransferase</keyword>
<evidence type="ECO:0000256" key="2">
    <source>
        <dbReference type="ARBA" id="ARBA00004123"/>
    </source>
</evidence>
<keyword evidence="13" id="KW-0539">Nucleus</keyword>
<dbReference type="InterPro" id="IPR036775">
    <property type="entry name" value="DNA_pol_Y-fam_lit_finger_sf"/>
</dbReference>
<evidence type="ECO:0000256" key="13">
    <source>
        <dbReference type="ARBA" id="ARBA00023242"/>
    </source>
</evidence>
<proteinExistence type="inferred from homology"/>
<dbReference type="Pfam" id="PF00817">
    <property type="entry name" value="IMS"/>
    <property type="match status" value="1"/>
</dbReference>
<evidence type="ECO:0000313" key="19">
    <source>
        <dbReference type="EMBL" id="KAJ7604009.1"/>
    </source>
</evidence>
<dbReference type="SUPFAM" id="SSF100879">
    <property type="entry name" value="Lesion bypass DNA polymerase (Y-family), little finger domain"/>
    <property type="match status" value="1"/>
</dbReference>
<dbReference type="Gene3D" id="3.30.1490.100">
    <property type="entry name" value="DNA polymerase, Y-family, little finger domain"/>
    <property type="match status" value="1"/>
</dbReference>
<dbReference type="Gene3D" id="3.40.1170.60">
    <property type="match status" value="1"/>
</dbReference>
<dbReference type="CDD" id="cd01701">
    <property type="entry name" value="PolY_Rev1"/>
    <property type="match status" value="1"/>
</dbReference>
<keyword evidence="12" id="KW-0234">DNA repair</keyword>
<evidence type="ECO:0000256" key="9">
    <source>
        <dbReference type="ARBA" id="ARBA00022763"/>
    </source>
</evidence>
<keyword evidence="11" id="KW-0238">DNA-binding</keyword>
<evidence type="ECO:0000256" key="11">
    <source>
        <dbReference type="ARBA" id="ARBA00023125"/>
    </source>
</evidence>
<evidence type="ECO:0000256" key="5">
    <source>
        <dbReference type="ARBA" id="ARBA00022634"/>
    </source>
</evidence>
<protein>
    <recommendedName>
        <fullName evidence="4">DNA repair protein REV1</fullName>
    </recommendedName>
    <alternativeName>
        <fullName evidence="15">Reversionless protein 1</fullName>
    </alternativeName>
</protein>
<dbReference type="InterPro" id="IPR043128">
    <property type="entry name" value="Rev_trsase/Diguanyl_cyclase"/>
</dbReference>
<dbReference type="Pfam" id="PF16589">
    <property type="entry name" value="BRCT_2"/>
    <property type="match status" value="1"/>
</dbReference>
<dbReference type="GO" id="GO:0046872">
    <property type="term" value="F:metal ion binding"/>
    <property type="evidence" value="ECO:0007669"/>
    <property type="project" value="UniProtKB-KW"/>
</dbReference>
<feature type="domain" description="UmuC" evidence="18">
    <location>
        <begin position="290"/>
        <end position="485"/>
    </location>
</feature>
<dbReference type="InterPro" id="IPR036420">
    <property type="entry name" value="BRCT_dom_sf"/>
</dbReference>
<dbReference type="CDD" id="cd17719">
    <property type="entry name" value="BRCT_Rev1"/>
    <property type="match status" value="1"/>
</dbReference>
<dbReference type="PANTHER" id="PTHR45990">
    <property type="entry name" value="DNA REPAIR PROTEIN REV1"/>
    <property type="match status" value="1"/>
</dbReference>
<dbReference type="InterPro" id="IPR001126">
    <property type="entry name" value="UmuC"/>
</dbReference>
<dbReference type="GO" id="GO:0017125">
    <property type="term" value="F:deoxycytidyl transferase activity"/>
    <property type="evidence" value="ECO:0007669"/>
    <property type="project" value="TreeGrafter"/>
</dbReference>
<evidence type="ECO:0000256" key="7">
    <source>
        <dbReference type="ARBA" id="ARBA00022695"/>
    </source>
</evidence>
<comment type="caution">
    <text evidence="19">The sequence shown here is derived from an EMBL/GenBank/DDBJ whole genome shotgun (WGS) entry which is preliminary data.</text>
</comment>
<keyword evidence="5" id="KW-0237">DNA synthesis</keyword>
<keyword evidence="20" id="KW-1185">Reference proteome</keyword>
<gene>
    <name evidence="19" type="ORF">FB45DRAFT_65010</name>
</gene>
<evidence type="ECO:0000256" key="15">
    <source>
        <dbReference type="ARBA" id="ARBA00081902"/>
    </source>
</evidence>
<sequence length="983" mass="109145">MAASNSQSSDYFEDEDPAFLEALNQAALPGDVAINSEDDDEEPPLAQPSLKRPYAQDETIYGPAHFDGFGEYGRRKRAKLQIQNSDTVASGTKSDMFKGLAVYINGYTEPSVQELKELLVQNGGIYQPYLDRKSAVTHIVTCVLTEAKTREFKNMKVVFPTWLTESAKAGELLSWRDFQFVQSLAPKAQAPLPSGTPRYAAESSNQNAQRAMANPGWRAAHTSVAPGFVKDYFEHSRLHFMSAIKAELVQLVKQAQTIAEEKLAQQEDTSMVLLKSPGKGKGRADEERVIMHCDFDCFFVSVGLVSRPELRGKPVVVCHSQGNQGGGSSTSEVACASYEARNFGVKNGMSLQQARKLCPQVCTMPYEFDRYKKASLEFYTILMSLADAVEAVSLDEALLDVTKAVARFESQIDDAEDPAKAFAESIRAQVREATSCQISIGISYNILLARLATRRAKPAGAARISPADVSELMATLDITDLWGFASSSRDKARDKLGSSALSIIATKSRASLCDALGPKTGEKLYDAVRGIDHTVLRSDKERKSVSAETNYGIRFNSNDQVRSYLQQLAANVKQRLKEVKTLGRQITLKIMKRHPEAPVEGPKFLGHGRCEVFNKSRPLDRATSDSDIIAERAWDMLKSFNFDPTELRGIGIHITKLESIDGPTDPKQAKLAFDAAPRVPSARASVAASAIEEVDPDVLAALPADVRQELEQEWRRSESPFPGKPPAPAVQRGSGPASAPQGVFPQRQPTRMQQSGLKLGARSAGYVIDKKSLHPNRPPNAFLRPTDADLRSLDIDPEVYAMLPQSVQREQLTRARLTKAGGVPEVSGERLVLKPKKYLPPPDLFRQPPPYAKYPDPPKLRQRTADKVLFFTEADDVQGIMQTWVQAFRKFPPNEKDIEFFAKFLVQSVDSKMSTDTGVERAVSIVKWWLVLLRRYWGDYEHFDQPEEEDARVAMAWWRAFRSVKDRLDVVACKKFGGRLCIR</sequence>
<keyword evidence="10" id="KW-0460">Magnesium</keyword>
<dbReference type="PROSITE" id="PS50173">
    <property type="entry name" value="UMUC"/>
    <property type="match status" value="1"/>
</dbReference>
<evidence type="ECO:0000256" key="12">
    <source>
        <dbReference type="ARBA" id="ARBA00023204"/>
    </source>
</evidence>
<dbReference type="GO" id="GO:0042276">
    <property type="term" value="P:error-prone translesion synthesis"/>
    <property type="evidence" value="ECO:0007669"/>
    <property type="project" value="TreeGrafter"/>
</dbReference>
<evidence type="ECO:0000256" key="14">
    <source>
        <dbReference type="ARBA" id="ARBA00058985"/>
    </source>
</evidence>
<feature type="domain" description="BRCT" evidence="17">
    <location>
        <begin position="92"/>
        <end position="180"/>
    </location>
</feature>
<keyword evidence="9" id="KW-0227">DNA damage</keyword>
<organism evidence="19 20">
    <name type="scientific">Roridomyces roridus</name>
    <dbReference type="NCBI Taxonomy" id="1738132"/>
    <lineage>
        <taxon>Eukaryota</taxon>
        <taxon>Fungi</taxon>
        <taxon>Dikarya</taxon>
        <taxon>Basidiomycota</taxon>
        <taxon>Agaricomycotina</taxon>
        <taxon>Agaricomycetes</taxon>
        <taxon>Agaricomycetidae</taxon>
        <taxon>Agaricales</taxon>
        <taxon>Marasmiineae</taxon>
        <taxon>Mycenaceae</taxon>
        <taxon>Roridomyces</taxon>
    </lineage>
</organism>
<dbReference type="InterPro" id="IPR017961">
    <property type="entry name" value="DNA_pol_Y-fam_little_finger"/>
</dbReference>
<dbReference type="Pfam" id="PF16727">
    <property type="entry name" value="REV1_C"/>
    <property type="match status" value="1"/>
</dbReference>
<dbReference type="GO" id="GO:0005634">
    <property type="term" value="C:nucleus"/>
    <property type="evidence" value="ECO:0007669"/>
    <property type="project" value="UniProtKB-SubCell"/>
</dbReference>
<dbReference type="SUPFAM" id="SSF52113">
    <property type="entry name" value="BRCT domain"/>
    <property type="match status" value="1"/>
</dbReference>
<evidence type="ECO:0000256" key="6">
    <source>
        <dbReference type="ARBA" id="ARBA00022679"/>
    </source>
</evidence>
<dbReference type="InterPro" id="IPR001357">
    <property type="entry name" value="BRCT_dom"/>
</dbReference>
<comment type="function">
    <text evidence="14">Deoxycytidyl transferase involved in DNA repair. Transfers a dCMP residue from dCTP to the 3'-end of a DNA primer in a template-dependent reaction. May assist in the first step in the bypass of abasic lesions by the insertion of a nucleotide opposite the lesion. Required for normal induction of mutations by physical and chemical agents. Involved in mitochondrial DNA mutagenesis.</text>
</comment>
<dbReference type="Gene3D" id="6.10.250.1630">
    <property type="match status" value="1"/>
</dbReference>
<dbReference type="Gene3D" id="6.10.250.1490">
    <property type="match status" value="1"/>
</dbReference>
<evidence type="ECO:0000256" key="4">
    <source>
        <dbReference type="ARBA" id="ARBA00020399"/>
    </source>
</evidence>
<dbReference type="EMBL" id="JARKIF010000117">
    <property type="protein sequence ID" value="KAJ7604009.1"/>
    <property type="molecule type" value="Genomic_DNA"/>
</dbReference>
<reference evidence="19" key="1">
    <citation type="submission" date="2023-03" db="EMBL/GenBank/DDBJ databases">
        <title>Massive genome expansion in bonnet fungi (Mycena s.s.) driven by repeated elements and novel gene families across ecological guilds.</title>
        <authorList>
            <consortium name="Lawrence Berkeley National Laboratory"/>
            <person name="Harder C.B."/>
            <person name="Miyauchi S."/>
            <person name="Viragh M."/>
            <person name="Kuo A."/>
            <person name="Thoen E."/>
            <person name="Andreopoulos B."/>
            <person name="Lu D."/>
            <person name="Skrede I."/>
            <person name="Drula E."/>
            <person name="Henrissat B."/>
            <person name="Morin E."/>
            <person name="Kohler A."/>
            <person name="Barry K."/>
            <person name="LaButti K."/>
            <person name="Morin E."/>
            <person name="Salamov A."/>
            <person name="Lipzen A."/>
            <person name="Mereny Z."/>
            <person name="Hegedus B."/>
            <person name="Baldrian P."/>
            <person name="Stursova M."/>
            <person name="Weitz H."/>
            <person name="Taylor A."/>
            <person name="Grigoriev I.V."/>
            <person name="Nagy L.G."/>
            <person name="Martin F."/>
            <person name="Kauserud H."/>
        </authorList>
    </citation>
    <scope>NUCLEOTIDE SEQUENCE</scope>
    <source>
        <strain evidence="19">9284</strain>
    </source>
</reference>
<evidence type="ECO:0000256" key="16">
    <source>
        <dbReference type="SAM" id="MobiDB-lite"/>
    </source>
</evidence>
<comment type="cofactor">
    <cofactor evidence="1">
        <name>Mg(2+)</name>
        <dbReference type="ChEBI" id="CHEBI:18420"/>
    </cofactor>
</comment>
<evidence type="ECO:0000259" key="18">
    <source>
        <dbReference type="PROSITE" id="PS50173"/>
    </source>
</evidence>
<evidence type="ECO:0000256" key="10">
    <source>
        <dbReference type="ARBA" id="ARBA00022842"/>
    </source>
</evidence>
<dbReference type="SUPFAM" id="SSF56672">
    <property type="entry name" value="DNA/RNA polymerases"/>
    <property type="match status" value="1"/>
</dbReference>
<dbReference type="GO" id="GO:0006281">
    <property type="term" value="P:DNA repair"/>
    <property type="evidence" value="ECO:0007669"/>
    <property type="project" value="UniProtKB-KW"/>
</dbReference>
<dbReference type="FunFam" id="3.40.50.10190:FF:000011">
    <property type="entry name" value="DNA repair protein REV1"/>
    <property type="match status" value="1"/>
</dbReference>
<dbReference type="InterPro" id="IPR025527">
    <property type="entry name" value="HUWE1/Rev1_UBM"/>
</dbReference>
<comment type="subcellular location">
    <subcellularLocation>
        <location evidence="2">Nucleus</location>
    </subcellularLocation>
</comment>
<keyword evidence="8" id="KW-0479">Metal-binding</keyword>